<evidence type="ECO:0000259" key="3">
    <source>
        <dbReference type="PROSITE" id="PS50110"/>
    </source>
</evidence>
<reference evidence="4 5" key="1">
    <citation type="submission" date="2014-08" db="EMBL/GenBank/DDBJ databases">
        <authorList>
            <person name="Bunnell A."/>
            <person name="Chain P.S."/>
            <person name="Chertkov O."/>
            <person name="Currie B.J."/>
            <person name="Daligault H.E."/>
            <person name="Davenport K.W."/>
            <person name="Davis C."/>
            <person name="Gleasner C.D."/>
            <person name="Johnson S.L."/>
            <person name="Kaestli M."/>
            <person name="Koren S."/>
            <person name="Kunde Y.A."/>
            <person name="Mayo M."/>
            <person name="McMurry K.K."/>
            <person name="Price E.P."/>
            <person name="Reitenga K.G."/>
            <person name="Robison R."/>
            <person name="Rosovitz M.J."/>
            <person name="Sarovich D.S."/>
            <person name="Teshima H."/>
        </authorList>
    </citation>
    <scope>NUCLEOTIDE SEQUENCE [LARGE SCALE GENOMIC DNA]</scope>
    <source>
        <strain evidence="4 5">MSHR44</strain>
    </source>
</reference>
<accession>A0AA40JGT7</accession>
<dbReference type="PROSITE" id="PS50110">
    <property type="entry name" value="RESPONSE_REGULATORY"/>
    <property type="match status" value="1"/>
</dbReference>
<dbReference type="SUPFAM" id="SSF52172">
    <property type="entry name" value="CheY-like"/>
    <property type="match status" value="1"/>
</dbReference>
<dbReference type="Pfam" id="PF00072">
    <property type="entry name" value="Response_reg"/>
    <property type="match status" value="1"/>
</dbReference>
<dbReference type="PANTHER" id="PTHR44591">
    <property type="entry name" value="STRESS RESPONSE REGULATOR PROTEIN 1"/>
    <property type="match status" value="1"/>
</dbReference>
<dbReference type="GO" id="GO:0000160">
    <property type="term" value="P:phosphorelay signal transduction system"/>
    <property type="evidence" value="ECO:0007669"/>
    <property type="project" value="InterPro"/>
</dbReference>
<gene>
    <name evidence="4" type="ORF">Y036_4993</name>
</gene>
<dbReference type="InterPro" id="IPR011006">
    <property type="entry name" value="CheY-like_superfamily"/>
</dbReference>
<dbReference type="InterPro" id="IPR050595">
    <property type="entry name" value="Bact_response_regulator"/>
</dbReference>
<keyword evidence="1 2" id="KW-0597">Phosphoprotein</keyword>
<feature type="modified residue" description="4-aspartylphosphate" evidence="2">
    <location>
        <position position="55"/>
    </location>
</feature>
<dbReference type="InterPro" id="IPR001789">
    <property type="entry name" value="Sig_transdc_resp-reg_receiver"/>
</dbReference>
<dbReference type="RefSeq" id="WP_004538916.1">
    <property type="nucleotide sequence ID" value="NZ_KN150875.1"/>
</dbReference>
<evidence type="ECO:0000313" key="5">
    <source>
        <dbReference type="Proteomes" id="UP000030475"/>
    </source>
</evidence>
<organism evidence="4 5">
    <name type="scientific">Burkholderia pseudomallei</name>
    <name type="common">Pseudomonas pseudomallei</name>
    <dbReference type="NCBI Taxonomy" id="28450"/>
    <lineage>
        <taxon>Bacteria</taxon>
        <taxon>Pseudomonadati</taxon>
        <taxon>Pseudomonadota</taxon>
        <taxon>Betaproteobacteria</taxon>
        <taxon>Burkholderiales</taxon>
        <taxon>Burkholderiaceae</taxon>
        <taxon>Burkholderia</taxon>
        <taxon>pseudomallei group</taxon>
    </lineage>
</organism>
<evidence type="ECO:0000313" key="4">
    <source>
        <dbReference type="EMBL" id="KGX11792.1"/>
    </source>
</evidence>
<evidence type="ECO:0000256" key="2">
    <source>
        <dbReference type="PROSITE-ProRule" id="PRU00169"/>
    </source>
</evidence>
<dbReference type="Gene3D" id="3.40.50.2300">
    <property type="match status" value="1"/>
</dbReference>
<protein>
    <submittedName>
        <fullName evidence="4">Response regulator</fullName>
    </submittedName>
</protein>
<feature type="domain" description="Response regulatory" evidence="3">
    <location>
        <begin position="6"/>
        <end position="122"/>
    </location>
</feature>
<comment type="caution">
    <text evidence="4">The sequence shown here is derived from an EMBL/GenBank/DDBJ whole genome shotgun (WGS) entry which is preliminary data.</text>
</comment>
<evidence type="ECO:0000256" key="1">
    <source>
        <dbReference type="ARBA" id="ARBA00022553"/>
    </source>
</evidence>
<dbReference type="EMBL" id="JQIM01000009">
    <property type="protein sequence ID" value="KGX11792.1"/>
    <property type="molecule type" value="Genomic_DNA"/>
</dbReference>
<dbReference type="PANTHER" id="PTHR44591:SF25">
    <property type="entry name" value="CHEMOTAXIS TWO-COMPONENT RESPONSE REGULATOR"/>
    <property type="match status" value="1"/>
</dbReference>
<sequence>MANVKKILSVDDTVTIRRLIAHVLTTSGYEVDEAQDGCAGLEKAAKNDYDLILTDYNMPHMDGISMLRAIRALPAHGATPIVVVTTEFGADLKQQGRDAGATGWMVKPIHPGKLVEMVRRLIG</sequence>
<dbReference type="AlphaFoldDB" id="A0AA40JGT7"/>
<dbReference type="Proteomes" id="UP000030475">
    <property type="component" value="Unassembled WGS sequence"/>
</dbReference>
<name>A0AA40JGT7_BURPE</name>
<dbReference type="SMART" id="SM00448">
    <property type="entry name" value="REC"/>
    <property type="match status" value="1"/>
</dbReference>
<proteinExistence type="predicted"/>